<keyword evidence="1" id="KW-0472">Membrane</keyword>
<sequence>MAGGASVTPAGVVGDYTGGVTFSVVVTCLMAASCGLIFGYDSGVSDRHSIFSVSPDS</sequence>
<keyword evidence="4" id="KW-1185">Reference proteome</keyword>
<reference evidence="2" key="1">
    <citation type="submission" date="2020-07" db="EMBL/GenBank/DDBJ databases">
        <title>Genome sequence and genetic diversity analysis of an under-domesticated orphan crop, white fonio (Digitaria exilis).</title>
        <authorList>
            <person name="Bennetzen J.L."/>
            <person name="Chen S."/>
            <person name="Ma X."/>
            <person name="Wang X."/>
            <person name="Yssel A.E.J."/>
            <person name="Chaluvadi S.R."/>
            <person name="Johnson M."/>
            <person name="Gangashetty P."/>
            <person name="Hamidou F."/>
            <person name="Sanogo M.D."/>
            <person name="Zwaenepoel A."/>
            <person name="Wallace J."/>
            <person name="Van De Peer Y."/>
            <person name="Van Deynze A."/>
        </authorList>
    </citation>
    <scope>NUCLEOTIDE SEQUENCE</scope>
    <source>
        <tissue evidence="2">Leaves</tissue>
    </source>
</reference>
<feature type="transmembrane region" description="Helical" evidence="1">
    <location>
        <begin position="20"/>
        <end position="40"/>
    </location>
</feature>
<evidence type="ECO:0000313" key="3">
    <source>
        <dbReference type="EMBL" id="KAF8769378.1"/>
    </source>
</evidence>
<organism evidence="2 4">
    <name type="scientific">Digitaria exilis</name>
    <dbReference type="NCBI Taxonomy" id="1010633"/>
    <lineage>
        <taxon>Eukaryota</taxon>
        <taxon>Viridiplantae</taxon>
        <taxon>Streptophyta</taxon>
        <taxon>Embryophyta</taxon>
        <taxon>Tracheophyta</taxon>
        <taxon>Spermatophyta</taxon>
        <taxon>Magnoliopsida</taxon>
        <taxon>Liliopsida</taxon>
        <taxon>Poales</taxon>
        <taxon>Poaceae</taxon>
        <taxon>PACMAD clade</taxon>
        <taxon>Panicoideae</taxon>
        <taxon>Panicodae</taxon>
        <taxon>Paniceae</taxon>
        <taxon>Anthephorinae</taxon>
        <taxon>Digitaria</taxon>
    </lineage>
</organism>
<name>A0A835BL57_9POAL</name>
<evidence type="ECO:0000313" key="4">
    <source>
        <dbReference type="Proteomes" id="UP000636709"/>
    </source>
</evidence>
<dbReference type="EMBL" id="JACEFO010001778">
    <property type="protein sequence ID" value="KAF8703306.1"/>
    <property type="molecule type" value="Genomic_DNA"/>
</dbReference>
<dbReference type="OrthoDB" id="1651023at2759"/>
<keyword evidence="1" id="KW-1133">Transmembrane helix</keyword>
<dbReference type="EMBL" id="JACEFO010000448">
    <property type="protein sequence ID" value="KAF8769378.1"/>
    <property type="molecule type" value="Genomic_DNA"/>
</dbReference>
<dbReference type="Proteomes" id="UP000636709">
    <property type="component" value="Unassembled WGS sequence"/>
</dbReference>
<keyword evidence="1" id="KW-0812">Transmembrane</keyword>
<evidence type="ECO:0000256" key="1">
    <source>
        <dbReference type="SAM" id="Phobius"/>
    </source>
</evidence>
<gene>
    <name evidence="3" type="ORF">HU200_006613</name>
    <name evidence="2" type="ORF">HU200_032101</name>
</gene>
<accession>A0A835BL57</accession>
<protein>
    <submittedName>
        <fullName evidence="2">Uncharacterized protein</fullName>
    </submittedName>
</protein>
<evidence type="ECO:0000313" key="2">
    <source>
        <dbReference type="EMBL" id="KAF8703306.1"/>
    </source>
</evidence>
<dbReference type="AlphaFoldDB" id="A0A835BL57"/>
<comment type="caution">
    <text evidence="2">The sequence shown here is derived from an EMBL/GenBank/DDBJ whole genome shotgun (WGS) entry which is preliminary data.</text>
</comment>
<proteinExistence type="predicted"/>